<dbReference type="GO" id="GO:0008081">
    <property type="term" value="F:phosphoric diester hydrolase activity"/>
    <property type="evidence" value="ECO:0007669"/>
    <property type="project" value="InterPro"/>
</dbReference>
<organism evidence="2 3">
    <name type="scientific">Granulicella mallensis (strain ATCC BAA-1857 / DSM 23137 / MP5ACTX8)</name>
    <dbReference type="NCBI Taxonomy" id="682795"/>
    <lineage>
        <taxon>Bacteria</taxon>
        <taxon>Pseudomonadati</taxon>
        <taxon>Acidobacteriota</taxon>
        <taxon>Terriglobia</taxon>
        <taxon>Terriglobales</taxon>
        <taxon>Acidobacteriaceae</taxon>
        <taxon>Granulicella</taxon>
    </lineage>
</organism>
<dbReference type="KEGG" id="gma:AciX8_2488"/>
<dbReference type="Pfam" id="PF16670">
    <property type="entry name" value="PI-PLC-C1"/>
    <property type="match status" value="1"/>
</dbReference>
<dbReference type="STRING" id="682795.AciX8_2488"/>
<reference evidence="2 3" key="1">
    <citation type="submission" date="2011-11" db="EMBL/GenBank/DDBJ databases">
        <title>Complete sequence of Granulicella mallensis MP5ACTX8.</title>
        <authorList>
            <consortium name="US DOE Joint Genome Institute"/>
            <person name="Lucas S."/>
            <person name="Copeland A."/>
            <person name="Lapidus A."/>
            <person name="Cheng J.-F."/>
            <person name="Goodwin L."/>
            <person name="Pitluck S."/>
            <person name="Peters L."/>
            <person name="Lu M."/>
            <person name="Detter J.C."/>
            <person name="Han C."/>
            <person name="Tapia R."/>
            <person name="Land M."/>
            <person name="Hauser L."/>
            <person name="Kyrpides N."/>
            <person name="Ivanova N."/>
            <person name="Mikhailova N."/>
            <person name="Pagani I."/>
            <person name="Rawat S."/>
            <person name="Mannisto M."/>
            <person name="Haggblom M."/>
            <person name="Woyke T."/>
        </authorList>
    </citation>
    <scope>NUCLEOTIDE SEQUENCE [LARGE SCALE GENOMIC DNA]</scope>
    <source>
        <strain evidence="3">ATCC BAA-1857 / DSM 23137 / MP5ACTX8</strain>
    </source>
</reference>
<dbReference type="RefSeq" id="WP_014265681.1">
    <property type="nucleotide sequence ID" value="NC_016631.1"/>
</dbReference>
<dbReference type="CDD" id="cd08589">
    <property type="entry name" value="PI-PLCc_SaPLC1_like"/>
    <property type="match status" value="1"/>
</dbReference>
<feature type="chain" id="PRO_5003513236" description="Calcium-dependent phosphoinositide phospholipase C" evidence="1">
    <location>
        <begin position="29"/>
        <end position="393"/>
    </location>
</feature>
<dbReference type="Gene3D" id="3.20.20.190">
    <property type="entry name" value="Phosphatidylinositol (PI) phosphodiesterase"/>
    <property type="match status" value="1"/>
</dbReference>
<evidence type="ECO:0000313" key="3">
    <source>
        <dbReference type="Proteomes" id="UP000007113"/>
    </source>
</evidence>
<accession>G8NZ67</accession>
<dbReference type="EMBL" id="CP003130">
    <property type="protein sequence ID" value="AEU36803.1"/>
    <property type="molecule type" value="Genomic_DNA"/>
</dbReference>
<proteinExistence type="predicted"/>
<evidence type="ECO:0000256" key="1">
    <source>
        <dbReference type="SAM" id="SignalP"/>
    </source>
</evidence>
<gene>
    <name evidence="2" type="ordered locus">AciX8_2488</name>
</gene>
<dbReference type="InterPro" id="IPR017946">
    <property type="entry name" value="PLC-like_Pdiesterase_TIM-brl"/>
</dbReference>
<dbReference type="InterPro" id="IPR032075">
    <property type="entry name" value="PI-PLC-C1"/>
</dbReference>
<dbReference type="HOGENOM" id="CLU_045947_0_0_0"/>
<keyword evidence="1" id="KW-0732">Signal</keyword>
<dbReference type="SUPFAM" id="SSF51695">
    <property type="entry name" value="PLC-like phosphodiesterases"/>
    <property type="match status" value="1"/>
</dbReference>
<dbReference type="Proteomes" id="UP000007113">
    <property type="component" value="Chromosome"/>
</dbReference>
<dbReference type="AlphaFoldDB" id="G8NZ67"/>
<dbReference type="GO" id="GO:0006629">
    <property type="term" value="P:lipid metabolic process"/>
    <property type="evidence" value="ECO:0007669"/>
    <property type="project" value="InterPro"/>
</dbReference>
<evidence type="ECO:0008006" key="4">
    <source>
        <dbReference type="Google" id="ProtNLM"/>
    </source>
</evidence>
<feature type="signal peptide" evidence="1">
    <location>
        <begin position="1"/>
        <end position="28"/>
    </location>
</feature>
<sequence precursor="true">MDEMTKLLATLSLIAMVPLCGVAQQATAVRQDRTLRINQIQVIGSHNSYHTGIAPSERKFIEQQNPKAMRALDYAHAPLPDQLTGGVRQLEIDVYADTKGGRYAHPAIVDKVAAAGLPADPDFDPNHEMDKPGFKVMHVLDFDQRSSCHTFVACLTVIKEWSKQHPRHVPIFILVETKQGRPGAPPAAHGPEPFTSATFDALDAEIRSVFTEKEMVTPDQVRGSYDTLLDAVLASGSGTLGKKAGGWPTLAEARGKVVFLMDQRPVEAVYTEGHPSLRGRVIFTNATPGAPDAAFTEENSGTKAEIDALAKQGYLIRTRTDDGTEEARTNDRTRTELALSSGAQMLSTDYPSSEPSQWTGFFVGLPHGLVARCNPVTAPAGCVDSLLEPSSTK</sequence>
<dbReference type="eggNOG" id="COG0121">
    <property type="taxonomic scope" value="Bacteria"/>
</dbReference>
<name>G8NZ67_GRAMM</name>
<protein>
    <recommendedName>
        <fullName evidence="4">Calcium-dependent phosphoinositide phospholipase C</fullName>
    </recommendedName>
</protein>
<evidence type="ECO:0000313" key="2">
    <source>
        <dbReference type="EMBL" id="AEU36803.1"/>
    </source>
</evidence>
<keyword evidence="3" id="KW-1185">Reference proteome</keyword>